<proteinExistence type="predicted"/>
<accession>A0ABS2R1S6</accession>
<feature type="coiled-coil region" evidence="1">
    <location>
        <begin position="3"/>
        <end position="68"/>
    </location>
</feature>
<dbReference type="EMBL" id="JAFBFH010000003">
    <property type="protein sequence ID" value="MBM7713601.1"/>
    <property type="molecule type" value="Genomic_DNA"/>
</dbReference>
<organism evidence="2 3">
    <name type="scientific">Siminovitchia thermophila</name>
    <dbReference type="NCBI Taxonomy" id="1245522"/>
    <lineage>
        <taxon>Bacteria</taxon>
        <taxon>Bacillati</taxon>
        <taxon>Bacillota</taxon>
        <taxon>Bacilli</taxon>
        <taxon>Bacillales</taxon>
        <taxon>Bacillaceae</taxon>
        <taxon>Siminovitchia</taxon>
    </lineage>
</organism>
<gene>
    <name evidence="2" type="ORF">JOC94_000570</name>
</gene>
<protein>
    <submittedName>
        <fullName evidence="2">Uncharacterized protein</fullName>
    </submittedName>
</protein>
<sequence>MNKQDCIDKLEEIKAQLNRLEQQIAHRVKNEETRLGAVITKENNEIGKKLAQLELAKAREKIRRYQVS</sequence>
<dbReference type="RefSeq" id="WP_077113341.1">
    <property type="nucleotide sequence ID" value="NZ_JAFBFH010000003.1"/>
</dbReference>
<evidence type="ECO:0000313" key="2">
    <source>
        <dbReference type="EMBL" id="MBM7713601.1"/>
    </source>
</evidence>
<evidence type="ECO:0000256" key="1">
    <source>
        <dbReference type="SAM" id="Coils"/>
    </source>
</evidence>
<reference evidence="2 3" key="1">
    <citation type="submission" date="2021-01" db="EMBL/GenBank/DDBJ databases">
        <title>Genomic Encyclopedia of Type Strains, Phase IV (KMG-IV): sequencing the most valuable type-strain genomes for metagenomic binning, comparative biology and taxonomic classification.</title>
        <authorList>
            <person name="Goeker M."/>
        </authorList>
    </citation>
    <scope>NUCLEOTIDE SEQUENCE [LARGE SCALE GENOMIC DNA]</scope>
    <source>
        <strain evidence="2 3">DSM 105453</strain>
    </source>
</reference>
<dbReference type="Proteomes" id="UP000823485">
    <property type="component" value="Unassembled WGS sequence"/>
</dbReference>
<keyword evidence="1" id="KW-0175">Coiled coil</keyword>
<evidence type="ECO:0000313" key="3">
    <source>
        <dbReference type="Proteomes" id="UP000823485"/>
    </source>
</evidence>
<keyword evidence="3" id="KW-1185">Reference proteome</keyword>
<name>A0ABS2R1S6_9BACI</name>
<comment type="caution">
    <text evidence="2">The sequence shown here is derived from an EMBL/GenBank/DDBJ whole genome shotgun (WGS) entry which is preliminary data.</text>
</comment>